<evidence type="ECO:0000313" key="4">
    <source>
        <dbReference type="Proteomes" id="UP000739538"/>
    </source>
</evidence>
<proteinExistence type="predicted"/>
<feature type="domain" description="Doubled CXXCH motif" evidence="2">
    <location>
        <begin position="104"/>
        <end position="135"/>
    </location>
</feature>
<reference evidence="3" key="2">
    <citation type="journal article" date="2021" name="Microbiome">
        <title>Successional dynamics and alternative stable states in a saline activated sludge microbial community over 9 years.</title>
        <authorList>
            <person name="Wang Y."/>
            <person name="Ye J."/>
            <person name="Ju F."/>
            <person name="Liu L."/>
            <person name="Boyd J.A."/>
            <person name="Deng Y."/>
            <person name="Parks D.H."/>
            <person name="Jiang X."/>
            <person name="Yin X."/>
            <person name="Woodcroft B.J."/>
            <person name="Tyson G.W."/>
            <person name="Hugenholtz P."/>
            <person name="Polz M.F."/>
            <person name="Zhang T."/>
        </authorList>
    </citation>
    <scope>NUCLEOTIDE SEQUENCE</scope>
    <source>
        <strain evidence="3">HKST-UBA02</strain>
    </source>
</reference>
<feature type="domain" description="Doubled CXXCH motif" evidence="2">
    <location>
        <begin position="144"/>
        <end position="186"/>
    </location>
</feature>
<feature type="domain" description="Doubled CXXCH motif" evidence="2">
    <location>
        <begin position="193"/>
        <end position="229"/>
    </location>
</feature>
<dbReference type="NCBIfam" id="TIGR01905">
    <property type="entry name" value="paired_CXXCH_1"/>
    <property type="match status" value="3"/>
</dbReference>
<dbReference type="Gene3D" id="1.10.1130.20">
    <property type="match status" value="1"/>
</dbReference>
<dbReference type="PANTHER" id="PTHR35038">
    <property type="entry name" value="DISSIMILATORY SULFITE REDUCTASE SIRA"/>
    <property type="match status" value="1"/>
</dbReference>
<protein>
    <submittedName>
        <fullName evidence="3">DmsE family decaheme c-type cytochrome</fullName>
    </submittedName>
</protein>
<dbReference type="SUPFAM" id="SSF48695">
    <property type="entry name" value="Multiheme cytochromes"/>
    <property type="match status" value="1"/>
</dbReference>
<dbReference type="NCBIfam" id="TIGR03508">
    <property type="entry name" value="decahem_SO"/>
    <property type="match status" value="1"/>
</dbReference>
<dbReference type="Gene3D" id="3.90.10.10">
    <property type="entry name" value="Cytochrome C3"/>
    <property type="match status" value="1"/>
</dbReference>
<dbReference type="PANTHER" id="PTHR35038:SF6">
    <property type="entry name" value="SURFACE LOCALIZED DECAHEME CYTOCHROME C LIPOPROTEIN"/>
    <property type="match status" value="1"/>
</dbReference>
<accession>A0A956NBB8</accession>
<dbReference type="InterPro" id="IPR010177">
    <property type="entry name" value="Paired_CXXCH_1"/>
</dbReference>
<comment type="caution">
    <text evidence="3">The sequence shown here is derived from an EMBL/GenBank/DDBJ whole genome shotgun (WGS) entry which is preliminary data.</text>
</comment>
<name>A0A956NBB8_UNCEI</name>
<dbReference type="GO" id="GO:0016491">
    <property type="term" value="F:oxidoreductase activity"/>
    <property type="evidence" value="ECO:0007669"/>
    <property type="project" value="TreeGrafter"/>
</dbReference>
<keyword evidence="1" id="KW-0732">Signal</keyword>
<evidence type="ECO:0000259" key="2">
    <source>
        <dbReference type="Pfam" id="PF09699"/>
    </source>
</evidence>
<dbReference type="NCBIfam" id="NF041028">
    <property type="entry name" value="decahem_GSU2203"/>
    <property type="match status" value="1"/>
</dbReference>
<dbReference type="Gene3D" id="1.10.1130.10">
    <property type="entry name" value="Flavocytochrome C3, Chain A"/>
    <property type="match status" value="1"/>
</dbReference>
<dbReference type="Proteomes" id="UP000739538">
    <property type="component" value="Unassembled WGS sequence"/>
</dbReference>
<dbReference type="InterPro" id="IPR051829">
    <property type="entry name" value="Multiheme_Cytochr_ET"/>
</dbReference>
<reference evidence="3" key="1">
    <citation type="submission" date="2020-04" db="EMBL/GenBank/DDBJ databases">
        <authorList>
            <person name="Zhang T."/>
        </authorList>
    </citation>
    <scope>NUCLEOTIDE SEQUENCE</scope>
    <source>
        <strain evidence="3">HKST-UBA02</strain>
    </source>
</reference>
<evidence type="ECO:0000313" key="3">
    <source>
        <dbReference type="EMBL" id="MCA9755682.1"/>
    </source>
</evidence>
<dbReference type="AlphaFoldDB" id="A0A956NBB8"/>
<evidence type="ECO:0000256" key="1">
    <source>
        <dbReference type="ARBA" id="ARBA00022729"/>
    </source>
</evidence>
<dbReference type="InterPro" id="IPR036280">
    <property type="entry name" value="Multihaem_cyt_sf"/>
</dbReference>
<organism evidence="3 4">
    <name type="scientific">Eiseniibacteriota bacterium</name>
    <dbReference type="NCBI Taxonomy" id="2212470"/>
    <lineage>
        <taxon>Bacteria</taxon>
        <taxon>Candidatus Eiseniibacteriota</taxon>
    </lineage>
</organism>
<sequence length="291" mass="30967">MPQALASARYVGDDECAACHEDLLPAHESGFHGGIEPFQAPQGETGCEACHGPGSVHAESTEPGDIINPATADAGLVAELCLGCHRNDGLDGHEHSAHALGDVSCVGCHEVHGSQEPGLLQASEPALCNECHQDVRDQMFLPSHHPVREGKMVCTDCHDIHRGGFQGQLVGEAPNELCFSCHTNKQGPFVFEHDPVIEDCMICHSAHGAVANSLLLQNEPFLCLQCHQAHFHATLQGIEGEFESLEGYGGVSHRDSAKQAMLTKCSQCHTEVHGSDLPSQTISGGGRALTR</sequence>
<gene>
    <name evidence="3" type="ORF">KDA27_07770</name>
</gene>
<dbReference type="EMBL" id="JAGQHS010000029">
    <property type="protein sequence ID" value="MCA9755682.1"/>
    <property type="molecule type" value="Genomic_DNA"/>
</dbReference>
<dbReference type="InterPro" id="IPR020015">
    <property type="entry name" value="Decahaem_cyt-c_DmsE"/>
</dbReference>
<dbReference type="Pfam" id="PF09699">
    <property type="entry name" value="Paired_CXXCH_1"/>
    <property type="match status" value="3"/>
</dbReference>